<proteinExistence type="predicted"/>
<reference evidence="4 5" key="1">
    <citation type="journal article" date="2024" name="G3 (Bethesda)">
        <title>Genome assembly of Hibiscus sabdariffa L. provides insights into metabolisms of medicinal natural products.</title>
        <authorList>
            <person name="Kim T."/>
        </authorList>
    </citation>
    <scope>NUCLEOTIDE SEQUENCE [LARGE SCALE GENOMIC DNA]</scope>
    <source>
        <strain evidence="4">TK-2024</strain>
        <tissue evidence="4">Old leaves</tissue>
    </source>
</reference>
<feature type="domain" description="SAM" evidence="3">
    <location>
        <begin position="916"/>
        <end position="970"/>
    </location>
</feature>
<evidence type="ECO:0000259" key="3">
    <source>
        <dbReference type="PROSITE" id="PS50105"/>
    </source>
</evidence>
<dbReference type="Proteomes" id="UP001472677">
    <property type="component" value="Unassembled WGS sequence"/>
</dbReference>
<organism evidence="4 5">
    <name type="scientific">Hibiscus sabdariffa</name>
    <name type="common">roselle</name>
    <dbReference type="NCBI Taxonomy" id="183260"/>
    <lineage>
        <taxon>Eukaryota</taxon>
        <taxon>Viridiplantae</taxon>
        <taxon>Streptophyta</taxon>
        <taxon>Embryophyta</taxon>
        <taxon>Tracheophyta</taxon>
        <taxon>Spermatophyta</taxon>
        <taxon>Magnoliopsida</taxon>
        <taxon>eudicotyledons</taxon>
        <taxon>Gunneridae</taxon>
        <taxon>Pentapetalae</taxon>
        <taxon>rosids</taxon>
        <taxon>malvids</taxon>
        <taxon>Malvales</taxon>
        <taxon>Malvaceae</taxon>
        <taxon>Malvoideae</taxon>
        <taxon>Hibiscus</taxon>
    </lineage>
</organism>
<feature type="chain" id="PRO_5046616859" description="SAM domain-containing protein" evidence="2">
    <location>
        <begin position="23"/>
        <end position="976"/>
    </location>
</feature>
<evidence type="ECO:0000313" key="5">
    <source>
        <dbReference type="Proteomes" id="UP001472677"/>
    </source>
</evidence>
<dbReference type="Pfam" id="PF00536">
    <property type="entry name" value="SAM_1"/>
    <property type="match status" value="1"/>
</dbReference>
<protein>
    <recommendedName>
        <fullName evidence="3">SAM domain-containing protein</fullName>
    </recommendedName>
</protein>
<evidence type="ECO:0000313" key="4">
    <source>
        <dbReference type="EMBL" id="KAK8495681.1"/>
    </source>
</evidence>
<evidence type="ECO:0000256" key="1">
    <source>
        <dbReference type="SAM" id="MobiDB-lite"/>
    </source>
</evidence>
<keyword evidence="2" id="KW-0732">Signal</keyword>
<dbReference type="Gene3D" id="1.10.150.50">
    <property type="entry name" value="Transcription Factor, Ets-1"/>
    <property type="match status" value="1"/>
</dbReference>
<dbReference type="InterPro" id="IPR001660">
    <property type="entry name" value="SAM"/>
</dbReference>
<keyword evidence="5" id="KW-1185">Reference proteome</keyword>
<dbReference type="SUPFAM" id="SSF47769">
    <property type="entry name" value="SAM/Pointed domain"/>
    <property type="match status" value="1"/>
</dbReference>
<dbReference type="CDD" id="cd09487">
    <property type="entry name" value="SAM_superfamily"/>
    <property type="match status" value="1"/>
</dbReference>
<dbReference type="PANTHER" id="PTHR12959:SF11">
    <property type="entry name" value="GPI TRANSAMIDASE COMPONENT PIG-T"/>
    <property type="match status" value="1"/>
</dbReference>
<comment type="caution">
    <text evidence="4">The sequence shown here is derived from an EMBL/GenBank/DDBJ whole genome shotgun (WGS) entry which is preliminary data.</text>
</comment>
<name>A0ABR2APU7_9ROSI</name>
<dbReference type="InterPro" id="IPR007245">
    <property type="entry name" value="PIG-T"/>
</dbReference>
<sequence>MALLRRPLLLLLLIVTHQFLQSWIVFGSVNEEGQKQEEFYEELLLKPLPDRKLLTHFHFQSSAPPSSSNGRHHHLFPKAISQLVHKFRVKEMELSFTQGRWNYESWGGFDSIPSSNAKPPGVELWAVFDVPQHLIDALWKNLTHTLSGLFCASINFLESSTAYSAPEWSFPPASGNLRYGTLPREAVCTENLTPWLKLLPCRDKAGISMLLDRPSIYRGFYHSQRLHLTSTGSGSEGLDPSIILEQTLTVVLLPNSQRASLAHASEKHIQPSWSLSSIFGKEVSGKCVLAETSNVYLLLDRGLVAELKQLRKENEKSAEKVLTSENNWINPSFELSAKPDRIFIEESSLLSKNPPILYKFEVEKYSESEPFDLGLTWKIPVVWLCQQAPLHASRFLMGSGNERGAIAISLKSTQSSEGFVGANFDDERCELQVDVFQVVPWYVKVYFHSLQVFVDQQPKAVSDIIEKIHVSPSKDKVSPGVMELVLKLPCSVSSAALTIEFDKGFLHIDEYPPDANQGFDIPSAIVSFPNFHASMVFLENDSLNKSPLLSKFQEKSPVMSYTEVLLVPLTTPDFSMPYNVITITCTVFALYFGSLLNALRRRVAEEERFLKDKAAKKTGRLPLLLSKLSAKLRGRQSEPPHSTPGSSSLVNSKLVFKVILVAGLARVEMYADQVEGAGKRSVKERLNVNSFDNSIPRRQITGKRQRQDEKWEHDLYQDVPQVSNRKVDARDLRLKLQKKSLQQVSQSGRGALLQLTLLQVLWNLSRTTMLSWNILQITPLPFFQDELLEPSNAANLEDKVPLEAGGNVAVDTAASSLESQSDYHAELEHSRELEERDELEQSVEEISGKPQHALSGVRDLRDKLSGTMNPQPVNADPPKLKSNAAKPARRSVAVETSEPEPKKAATMTERKKAQQKADASVEGFLQSLGLEKYVITFQVEEVDMTALVHMTDNDLKALGIPMGPRKKIILALESRG</sequence>
<evidence type="ECO:0000256" key="2">
    <source>
        <dbReference type="SAM" id="SignalP"/>
    </source>
</evidence>
<dbReference type="SMART" id="SM00454">
    <property type="entry name" value="SAM"/>
    <property type="match status" value="1"/>
</dbReference>
<gene>
    <name evidence="4" type="ORF">V6N12_005588</name>
</gene>
<feature type="region of interest" description="Disordered" evidence="1">
    <location>
        <begin position="832"/>
        <end position="906"/>
    </location>
</feature>
<dbReference type="Pfam" id="PF04113">
    <property type="entry name" value="Gpi16"/>
    <property type="match status" value="1"/>
</dbReference>
<dbReference type="PANTHER" id="PTHR12959">
    <property type="entry name" value="GPI TRANSAMIDASE COMPONENT PIG-T-RELATED"/>
    <property type="match status" value="1"/>
</dbReference>
<feature type="signal peptide" evidence="2">
    <location>
        <begin position="1"/>
        <end position="22"/>
    </location>
</feature>
<dbReference type="PROSITE" id="PS50105">
    <property type="entry name" value="SAM_DOMAIN"/>
    <property type="match status" value="1"/>
</dbReference>
<dbReference type="EMBL" id="JBBPBM010000417">
    <property type="protein sequence ID" value="KAK8495681.1"/>
    <property type="molecule type" value="Genomic_DNA"/>
</dbReference>
<dbReference type="InterPro" id="IPR013761">
    <property type="entry name" value="SAM/pointed_sf"/>
</dbReference>
<accession>A0ABR2APU7</accession>